<evidence type="ECO:0000256" key="2">
    <source>
        <dbReference type="ARBA" id="ARBA00022475"/>
    </source>
</evidence>
<dbReference type="Proteomes" id="UP000002280">
    <property type="component" value="Chromosome 4"/>
</dbReference>
<feature type="transmembrane region" description="Helical" evidence="9">
    <location>
        <begin position="50"/>
        <end position="73"/>
    </location>
</feature>
<sequence length="341" mass="38063">TILYEHPITFSTSRETWATMTHCSNQSIPSHKTVFILLGFPALQETPLPLFFTFLALYTFIVVGNVLILVAVVGDPRLHKPMYFFLCNLSAVDILFTTTTVPKMLAMFLFQHNTISFEGCFLQMYSFHSLGVMESFILVVMAYDRYEAICHPLHYPVRMTPQANARLAASAWAMALIIPAPVMVETSQLEYTARATVEHCFCDHLAVVRAACQDAGTEQQTFIGFCIAMTVSLVPLFLVLFSYGKILASILRIASQEGRAKAFSTCTSHLMVVGTYYSSIAVAYVSYQMEMAIDLHVLSNVICAILAPMLNPLIYTLRNKDVKEAIKTVFQHLSSCICNTP</sequence>
<dbReference type="PROSITE" id="PS50262">
    <property type="entry name" value="G_PROTEIN_RECEP_F1_2"/>
    <property type="match status" value="1"/>
</dbReference>
<dbReference type="Pfam" id="PF13853">
    <property type="entry name" value="7tm_4"/>
    <property type="match status" value="1"/>
</dbReference>
<feature type="transmembrane region" description="Helical" evidence="9">
    <location>
        <begin position="262"/>
        <end position="285"/>
    </location>
</feature>
<dbReference type="STRING" id="13616.ENSMODP00000008772"/>
<evidence type="ECO:0000256" key="8">
    <source>
        <dbReference type="ARBA" id="ARBA00023224"/>
    </source>
</evidence>
<evidence type="ECO:0000313" key="11">
    <source>
        <dbReference type="Ensembl" id="ENSMODP00000008772.3"/>
    </source>
</evidence>
<evidence type="ECO:0000256" key="1">
    <source>
        <dbReference type="ARBA" id="ARBA00004651"/>
    </source>
</evidence>
<dbReference type="PANTHER" id="PTHR26453">
    <property type="entry name" value="OLFACTORY RECEPTOR"/>
    <property type="match status" value="1"/>
</dbReference>
<keyword evidence="3" id="KW-0716">Sensory transduction</keyword>
<name>F6UEW2_MONDO</name>
<evidence type="ECO:0000256" key="4">
    <source>
        <dbReference type="ARBA" id="ARBA00022692"/>
    </source>
</evidence>
<evidence type="ECO:0000256" key="7">
    <source>
        <dbReference type="ARBA" id="ARBA00023136"/>
    </source>
</evidence>
<keyword evidence="2" id="KW-1003">Cell membrane</keyword>
<keyword evidence="7 9" id="KW-0472">Membrane</keyword>
<reference evidence="11" key="2">
    <citation type="submission" date="2025-08" db="UniProtKB">
        <authorList>
            <consortium name="Ensembl"/>
        </authorList>
    </citation>
    <scope>IDENTIFICATION</scope>
</reference>
<dbReference type="GO" id="GO:0004930">
    <property type="term" value="F:G protein-coupled receptor activity"/>
    <property type="evidence" value="ECO:0007669"/>
    <property type="project" value="InterPro"/>
</dbReference>
<dbReference type="Bgee" id="ENSMODG00000007071">
    <property type="expression patterns" value="Expressed in testis"/>
</dbReference>
<dbReference type="Gene3D" id="1.20.1070.10">
    <property type="entry name" value="Rhodopsin 7-helix transmembrane proteins"/>
    <property type="match status" value="1"/>
</dbReference>
<evidence type="ECO:0000256" key="9">
    <source>
        <dbReference type="SAM" id="Phobius"/>
    </source>
</evidence>
<dbReference type="GO" id="GO:0007165">
    <property type="term" value="P:signal transduction"/>
    <property type="evidence" value="ECO:0000318"/>
    <property type="project" value="GO_Central"/>
</dbReference>
<dbReference type="PRINTS" id="PR00237">
    <property type="entry name" value="GPCRRHODOPSN"/>
</dbReference>
<dbReference type="InterPro" id="IPR000276">
    <property type="entry name" value="GPCR_Rhodpsn"/>
</dbReference>
<reference evidence="11 12" key="1">
    <citation type="journal article" date="2007" name="Nature">
        <title>Genome of the marsupial Monodelphis domestica reveals innovation in non-coding sequences.</title>
        <authorList>
            <person name="Mikkelsen T.S."/>
            <person name="Wakefield M.J."/>
            <person name="Aken B."/>
            <person name="Amemiya C.T."/>
            <person name="Chang J.L."/>
            <person name="Duke S."/>
            <person name="Garber M."/>
            <person name="Gentles A.J."/>
            <person name="Goodstadt L."/>
            <person name="Heger A."/>
            <person name="Jurka J."/>
            <person name="Kamal M."/>
            <person name="Mauceli E."/>
            <person name="Searle S.M."/>
            <person name="Sharpe T."/>
            <person name="Baker M.L."/>
            <person name="Batzer M.A."/>
            <person name="Benos P.V."/>
            <person name="Belov K."/>
            <person name="Clamp M."/>
            <person name="Cook A."/>
            <person name="Cuff J."/>
            <person name="Das R."/>
            <person name="Davidow L."/>
            <person name="Deakin J.E."/>
            <person name="Fazzari M.J."/>
            <person name="Glass J.L."/>
            <person name="Grabherr M."/>
            <person name="Greally J.M."/>
            <person name="Gu W."/>
            <person name="Hore T.A."/>
            <person name="Huttley G.A."/>
            <person name="Kleber M."/>
            <person name="Jirtle R.L."/>
            <person name="Koina E."/>
            <person name="Lee J.T."/>
            <person name="Mahony S."/>
            <person name="Marra M.A."/>
            <person name="Miller R.D."/>
            <person name="Nicholls R.D."/>
            <person name="Oda M."/>
            <person name="Papenfuss A.T."/>
            <person name="Parra Z.E."/>
            <person name="Pollock D.D."/>
            <person name="Ray D.A."/>
            <person name="Schein J.E."/>
            <person name="Speed T.P."/>
            <person name="Thompson K."/>
            <person name="VandeBerg J.L."/>
            <person name="Wade C.M."/>
            <person name="Walker J.A."/>
            <person name="Waters P.D."/>
            <person name="Webber C."/>
            <person name="Weidman J.R."/>
            <person name="Xie X."/>
            <person name="Zody M.C."/>
            <person name="Baldwin J."/>
            <person name="Abdouelleil A."/>
            <person name="Abdulkadir J."/>
            <person name="Abebe A."/>
            <person name="Abera B."/>
            <person name="Abreu J."/>
            <person name="Acer S.C."/>
            <person name="Aftuck L."/>
            <person name="Alexander A."/>
            <person name="An P."/>
            <person name="Anderson E."/>
            <person name="Anderson S."/>
            <person name="Arachi H."/>
            <person name="Azer M."/>
            <person name="Bachantsang P."/>
            <person name="Barry A."/>
            <person name="Bayul T."/>
            <person name="Berlin A."/>
            <person name="Bessette D."/>
            <person name="Bloom T."/>
            <person name="Bloom T."/>
            <person name="Boguslavskiy L."/>
            <person name="Bonnet C."/>
            <person name="Boukhgalter B."/>
            <person name="Bourzgui I."/>
            <person name="Brown A."/>
            <person name="Cahill P."/>
            <person name="Channer S."/>
            <person name="Cheshatsang Y."/>
            <person name="Chuda L."/>
            <person name="Citroen M."/>
            <person name="Collymore A."/>
            <person name="Cooke P."/>
            <person name="Costello M."/>
            <person name="D'Aco K."/>
            <person name="Daza R."/>
            <person name="De Haan G."/>
            <person name="DeGray S."/>
            <person name="DeMaso C."/>
            <person name="Dhargay N."/>
            <person name="Dooley K."/>
            <person name="Dooley E."/>
            <person name="Doricent M."/>
            <person name="Dorje P."/>
            <person name="Dorjee K."/>
            <person name="Dupes A."/>
            <person name="Elong R."/>
            <person name="Falk J."/>
            <person name="Farina A."/>
            <person name="Faro S."/>
            <person name="Ferguson D."/>
            <person name="Fisher S."/>
            <person name="Foley C.D."/>
            <person name="Franke A."/>
            <person name="Friedrich D."/>
            <person name="Gadbois L."/>
            <person name="Gearin G."/>
            <person name="Gearin C.R."/>
            <person name="Giannoukos G."/>
            <person name="Goode T."/>
            <person name="Graham J."/>
            <person name="Grandbois E."/>
            <person name="Grewal S."/>
            <person name="Gyaltsen K."/>
            <person name="Hafez N."/>
            <person name="Hagos B."/>
            <person name="Hall J."/>
            <person name="Henson C."/>
            <person name="Hollinger A."/>
            <person name="Honan T."/>
            <person name="Huard M.D."/>
            <person name="Hughes L."/>
            <person name="Hurhula B."/>
            <person name="Husby M.E."/>
            <person name="Kamat A."/>
            <person name="Kanga B."/>
            <person name="Kashin S."/>
            <person name="Khazanovich D."/>
            <person name="Kisner P."/>
            <person name="Lance K."/>
            <person name="Lara M."/>
            <person name="Lee W."/>
            <person name="Lennon N."/>
            <person name="Letendre F."/>
            <person name="LeVine R."/>
            <person name="Lipovsky A."/>
            <person name="Liu X."/>
            <person name="Liu J."/>
            <person name="Liu S."/>
            <person name="Lokyitsang T."/>
            <person name="Lokyitsang Y."/>
            <person name="Lubonja R."/>
            <person name="Lui A."/>
            <person name="MacDonald P."/>
            <person name="Magnisalis V."/>
            <person name="Maru K."/>
            <person name="Matthews C."/>
            <person name="McCusker W."/>
            <person name="McDonough S."/>
            <person name="Mehta T."/>
            <person name="Meldrim J."/>
            <person name="Meneus L."/>
            <person name="Mihai O."/>
            <person name="Mihalev A."/>
            <person name="Mihova T."/>
            <person name="Mittelman R."/>
            <person name="Mlenga V."/>
            <person name="Montmayeur A."/>
            <person name="Mulrain L."/>
            <person name="Navidi A."/>
            <person name="Naylor J."/>
            <person name="Negash T."/>
            <person name="Nguyen T."/>
            <person name="Nguyen N."/>
            <person name="Nicol R."/>
            <person name="Norbu C."/>
            <person name="Norbu N."/>
            <person name="Novod N."/>
            <person name="O'Neill B."/>
            <person name="Osman S."/>
            <person name="Markiewicz E."/>
            <person name="Oyono O.L."/>
            <person name="Patti C."/>
            <person name="Phunkhang P."/>
            <person name="Pierre F."/>
            <person name="Priest M."/>
            <person name="Raghuraman S."/>
            <person name="Rege F."/>
            <person name="Reyes R."/>
            <person name="Rise C."/>
            <person name="Rogov P."/>
            <person name="Ross K."/>
            <person name="Ryan E."/>
            <person name="Settipalli S."/>
            <person name="Shea T."/>
            <person name="Sherpa N."/>
            <person name="Shi L."/>
            <person name="Shih D."/>
            <person name="Sparrow T."/>
            <person name="Spaulding J."/>
            <person name="Stalker J."/>
            <person name="Stange-Thomann N."/>
            <person name="Stavropoulos S."/>
            <person name="Stone C."/>
            <person name="Strader C."/>
            <person name="Tesfaye S."/>
            <person name="Thomson T."/>
            <person name="Thoulutsang Y."/>
            <person name="Thoulutsang D."/>
            <person name="Topham K."/>
            <person name="Topping I."/>
            <person name="Tsamla T."/>
            <person name="Vassiliev H."/>
            <person name="Vo A."/>
            <person name="Wangchuk T."/>
            <person name="Wangdi T."/>
            <person name="Weiand M."/>
            <person name="Wilkinson J."/>
            <person name="Wilson A."/>
            <person name="Yadav S."/>
            <person name="Young G."/>
            <person name="Yu Q."/>
            <person name="Zembek L."/>
            <person name="Zhong D."/>
            <person name="Zimmer A."/>
            <person name="Zwirko Z."/>
            <person name="Jaffe D.B."/>
            <person name="Alvarez P."/>
            <person name="Brockman W."/>
            <person name="Butler J."/>
            <person name="Chin C."/>
            <person name="Gnerre S."/>
            <person name="MacCallum I."/>
            <person name="Graves J.A."/>
            <person name="Ponting C.P."/>
            <person name="Breen M."/>
            <person name="Samollow P.B."/>
            <person name="Lander E.S."/>
            <person name="Lindblad-Toh K."/>
        </authorList>
    </citation>
    <scope>NUCLEOTIDE SEQUENCE [LARGE SCALE GENOMIC DNA]</scope>
</reference>
<protein>
    <submittedName>
        <fullName evidence="11">Olfactory receptor 2AT4-like</fullName>
    </submittedName>
</protein>
<feature type="transmembrane region" description="Helical" evidence="9">
    <location>
        <begin position="85"/>
        <end position="110"/>
    </location>
</feature>
<organism evidence="11 12">
    <name type="scientific">Monodelphis domestica</name>
    <name type="common">Gray short-tailed opossum</name>
    <dbReference type="NCBI Taxonomy" id="13616"/>
    <lineage>
        <taxon>Eukaryota</taxon>
        <taxon>Metazoa</taxon>
        <taxon>Chordata</taxon>
        <taxon>Craniata</taxon>
        <taxon>Vertebrata</taxon>
        <taxon>Euteleostomi</taxon>
        <taxon>Mammalia</taxon>
        <taxon>Metatheria</taxon>
        <taxon>Didelphimorphia</taxon>
        <taxon>Didelphidae</taxon>
        <taxon>Monodelphis</taxon>
    </lineage>
</organism>
<keyword evidence="12" id="KW-1185">Reference proteome</keyword>
<dbReference type="SUPFAM" id="SSF81321">
    <property type="entry name" value="Family A G protein-coupled receptor-like"/>
    <property type="match status" value="1"/>
</dbReference>
<feature type="transmembrane region" description="Helical" evidence="9">
    <location>
        <begin position="122"/>
        <end position="143"/>
    </location>
</feature>
<dbReference type="InterPro" id="IPR000725">
    <property type="entry name" value="Olfact_rcpt"/>
</dbReference>
<dbReference type="GO" id="GO:0005886">
    <property type="term" value="C:plasma membrane"/>
    <property type="evidence" value="ECO:0000318"/>
    <property type="project" value="GO_Central"/>
</dbReference>
<dbReference type="GeneTree" id="ENSGT00940000162049"/>
<feature type="transmembrane region" description="Helical" evidence="9">
    <location>
        <begin position="164"/>
        <end position="184"/>
    </location>
</feature>
<dbReference type="AlphaFoldDB" id="F6UEW2"/>
<keyword evidence="4 9" id="KW-0812">Transmembrane</keyword>
<evidence type="ECO:0000256" key="5">
    <source>
        <dbReference type="ARBA" id="ARBA00022725"/>
    </source>
</evidence>
<comment type="subcellular location">
    <subcellularLocation>
        <location evidence="1">Cell membrane</location>
        <topology evidence="1">Multi-pass membrane protein</topology>
    </subcellularLocation>
</comment>
<dbReference type="CDD" id="cd13954">
    <property type="entry name" value="7tmA_OR"/>
    <property type="match status" value="1"/>
</dbReference>
<dbReference type="SMART" id="SM01381">
    <property type="entry name" value="7TM_GPCR_Srsx"/>
    <property type="match status" value="1"/>
</dbReference>
<keyword evidence="5" id="KW-0552">Olfaction</keyword>
<dbReference type="OMA" id="RETWATM"/>
<dbReference type="Ensembl" id="ENSMODT00000008945.3">
    <property type="protein sequence ID" value="ENSMODP00000008772.3"/>
    <property type="gene ID" value="ENSMODG00000007071.3"/>
</dbReference>
<keyword evidence="6 9" id="KW-1133">Transmembrane helix</keyword>
<dbReference type="FunFam" id="1.20.1070.10:FF:000715">
    <property type="entry name" value="Uncharacterized protein"/>
    <property type="match status" value="1"/>
</dbReference>
<evidence type="ECO:0000256" key="3">
    <source>
        <dbReference type="ARBA" id="ARBA00022606"/>
    </source>
</evidence>
<feature type="transmembrane region" description="Helical" evidence="9">
    <location>
        <begin position="297"/>
        <end position="317"/>
    </location>
</feature>
<dbReference type="eggNOG" id="ENOG502SJUD">
    <property type="taxonomic scope" value="Eukaryota"/>
</dbReference>
<evidence type="ECO:0000313" key="12">
    <source>
        <dbReference type="Proteomes" id="UP000002280"/>
    </source>
</evidence>
<reference evidence="11" key="3">
    <citation type="submission" date="2025-09" db="UniProtKB">
        <authorList>
            <consortium name="Ensembl"/>
        </authorList>
    </citation>
    <scope>IDENTIFICATION</scope>
</reference>
<gene>
    <name evidence="11" type="primary">LOC100012424</name>
</gene>
<dbReference type="InParanoid" id="F6UEW2"/>
<keyword evidence="8" id="KW-0807">Transducer</keyword>
<feature type="domain" description="G-protein coupled receptors family 1 profile" evidence="10">
    <location>
        <begin position="64"/>
        <end position="315"/>
    </location>
</feature>
<dbReference type="GO" id="GO:0004984">
    <property type="term" value="F:olfactory receptor activity"/>
    <property type="evidence" value="ECO:0000318"/>
    <property type="project" value="GO_Central"/>
</dbReference>
<evidence type="ECO:0000256" key="6">
    <source>
        <dbReference type="ARBA" id="ARBA00022989"/>
    </source>
</evidence>
<dbReference type="PRINTS" id="PR00245">
    <property type="entry name" value="OLFACTORYR"/>
</dbReference>
<accession>F6UEW2</accession>
<feature type="transmembrane region" description="Helical" evidence="9">
    <location>
        <begin position="222"/>
        <end position="241"/>
    </location>
</feature>
<dbReference type="HOGENOM" id="CLU_012526_0_1_1"/>
<dbReference type="InterPro" id="IPR017452">
    <property type="entry name" value="GPCR_Rhodpsn_7TM"/>
</dbReference>
<proteinExistence type="predicted"/>
<evidence type="ECO:0000259" key="10">
    <source>
        <dbReference type="PROSITE" id="PS50262"/>
    </source>
</evidence>